<feature type="region of interest" description="Disordered" evidence="15">
    <location>
        <begin position="1"/>
        <end position="37"/>
    </location>
</feature>
<dbReference type="GO" id="GO:0048034">
    <property type="term" value="P:heme O biosynthetic process"/>
    <property type="evidence" value="ECO:0007669"/>
    <property type="project" value="UniProtKB-UniRule"/>
</dbReference>
<keyword evidence="7 14" id="KW-1133">Transmembrane helix</keyword>
<dbReference type="RefSeq" id="WP_017822626.1">
    <property type="nucleotide sequence ID" value="NZ_AORC01000004.1"/>
</dbReference>
<evidence type="ECO:0000256" key="7">
    <source>
        <dbReference type="ARBA" id="ARBA00022989"/>
    </source>
</evidence>
<keyword evidence="17" id="KW-1185">Reference proteome</keyword>
<dbReference type="FunFam" id="1.10.357.140:FF:000001">
    <property type="entry name" value="Protoheme IX farnesyltransferase"/>
    <property type="match status" value="1"/>
</dbReference>
<comment type="catalytic activity">
    <reaction evidence="13 14">
        <text>heme b + (2E,6E)-farnesyl diphosphate + H2O = Fe(II)-heme o + diphosphate</text>
        <dbReference type="Rhea" id="RHEA:28070"/>
        <dbReference type="ChEBI" id="CHEBI:15377"/>
        <dbReference type="ChEBI" id="CHEBI:33019"/>
        <dbReference type="ChEBI" id="CHEBI:60344"/>
        <dbReference type="ChEBI" id="CHEBI:60530"/>
        <dbReference type="ChEBI" id="CHEBI:175763"/>
        <dbReference type="EC" id="2.5.1.141"/>
    </reaction>
</comment>
<dbReference type="PANTHER" id="PTHR43448">
    <property type="entry name" value="PROTOHEME IX FARNESYLTRANSFERASE, MITOCHONDRIAL"/>
    <property type="match status" value="1"/>
</dbReference>
<comment type="subcellular location">
    <subcellularLocation>
        <location evidence="1 14">Cell membrane</location>
        <topology evidence="1 14">Multi-pass membrane protein</topology>
    </subcellularLocation>
</comment>
<feature type="transmembrane region" description="Helical" evidence="14">
    <location>
        <begin position="55"/>
        <end position="72"/>
    </location>
</feature>
<dbReference type="STRING" id="1249481.D641_0104575"/>
<feature type="compositionally biased region" description="Polar residues" evidence="15">
    <location>
        <begin position="1"/>
        <end position="12"/>
    </location>
</feature>
<evidence type="ECO:0000256" key="12">
    <source>
        <dbReference type="ARBA" id="ARBA00042475"/>
    </source>
</evidence>
<keyword evidence="9 14" id="KW-0472">Membrane</keyword>
<feature type="transmembrane region" description="Helical" evidence="14">
    <location>
        <begin position="201"/>
        <end position="219"/>
    </location>
</feature>
<dbReference type="InterPro" id="IPR000537">
    <property type="entry name" value="UbiA_prenyltransferase"/>
</dbReference>
<feature type="transmembrane region" description="Helical" evidence="14">
    <location>
        <begin position="310"/>
        <end position="327"/>
    </location>
</feature>
<dbReference type="InterPro" id="IPR030470">
    <property type="entry name" value="UbiA_prenylTrfase_CS"/>
</dbReference>
<evidence type="ECO:0000313" key="16">
    <source>
        <dbReference type="EMBL" id="EYT50533.1"/>
    </source>
</evidence>
<keyword evidence="8 14" id="KW-0350">Heme biosynthesis</keyword>
<feature type="transmembrane region" description="Helical" evidence="14">
    <location>
        <begin position="78"/>
        <end position="101"/>
    </location>
</feature>
<feature type="transmembrane region" description="Helical" evidence="14">
    <location>
        <begin position="148"/>
        <end position="169"/>
    </location>
</feature>
<proteinExistence type="inferred from homology"/>
<dbReference type="Pfam" id="PF01040">
    <property type="entry name" value="UbiA"/>
    <property type="match status" value="1"/>
</dbReference>
<dbReference type="Gene3D" id="1.10.357.140">
    <property type="entry name" value="UbiA prenyltransferase"/>
    <property type="match status" value="1"/>
</dbReference>
<comment type="similarity">
    <text evidence="14">Belongs to the UbiA prenyltransferase family. Protoheme IX farnesyltransferase subfamily.</text>
</comment>
<dbReference type="AlphaFoldDB" id="A0A022L0C9"/>
<evidence type="ECO:0000256" key="15">
    <source>
        <dbReference type="SAM" id="MobiDB-lite"/>
    </source>
</evidence>
<comment type="pathway">
    <text evidence="2 14">Porphyrin-containing compound metabolism; heme O biosynthesis; heme O from protoheme: step 1/1.</text>
</comment>
<evidence type="ECO:0000256" key="11">
    <source>
        <dbReference type="ARBA" id="ARBA00040810"/>
    </source>
</evidence>
<keyword evidence="6 14" id="KW-0812">Transmembrane</keyword>
<dbReference type="CDD" id="cd13957">
    <property type="entry name" value="PT_UbiA_Cox10"/>
    <property type="match status" value="1"/>
</dbReference>
<comment type="miscellaneous">
    <text evidence="14">Carbon 2 of the heme B porphyrin ring is defined according to the Fischer nomenclature.</text>
</comment>
<evidence type="ECO:0000256" key="10">
    <source>
        <dbReference type="ARBA" id="ARBA00030253"/>
    </source>
</evidence>
<evidence type="ECO:0000256" key="6">
    <source>
        <dbReference type="ARBA" id="ARBA00022692"/>
    </source>
</evidence>
<comment type="caution">
    <text evidence="16">The sequence shown here is derived from an EMBL/GenBank/DDBJ whole genome shotgun (WGS) entry which is preliminary data.</text>
</comment>
<evidence type="ECO:0000256" key="1">
    <source>
        <dbReference type="ARBA" id="ARBA00004651"/>
    </source>
</evidence>
<evidence type="ECO:0000256" key="3">
    <source>
        <dbReference type="ARBA" id="ARBA00012292"/>
    </source>
</evidence>
<evidence type="ECO:0000313" key="17">
    <source>
        <dbReference type="Proteomes" id="UP000019754"/>
    </source>
</evidence>
<evidence type="ECO:0000256" key="4">
    <source>
        <dbReference type="ARBA" id="ARBA00022475"/>
    </source>
</evidence>
<dbReference type="GO" id="GO:0005886">
    <property type="term" value="C:plasma membrane"/>
    <property type="evidence" value="ECO:0007669"/>
    <property type="project" value="UniProtKB-SubCell"/>
</dbReference>
<dbReference type="Proteomes" id="UP000019754">
    <property type="component" value="Unassembled WGS sequence"/>
</dbReference>
<protein>
    <recommendedName>
        <fullName evidence="11 14">Protoheme IX farnesyltransferase</fullName>
        <ecNumber evidence="3 14">2.5.1.141</ecNumber>
    </recommendedName>
    <alternativeName>
        <fullName evidence="12 14">Heme B farnesyltransferase</fullName>
    </alternativeName>
    <alternativeName>
        <fullName evidence="10 14">Heme O synthase</fullName>
    </alternativeName>
</protein>
<dbReference type="InterPro" id="IPR044878">
    <property type="entry name" value="UbiA_sf"/>
</dbReference>
<dbReference type="NCBIfam" id="TIGR01473">
    <property type="entry name" value="cyoE_ctaB"/>
    <property type="match status" value="1"/>
</dbReference>
<dbReference type="NCBIfam" id="NF003349">
    <property type="entry name" value="PRK04375.1-2"/>
    <property type="match status" value="1"/>
</dbReference>
<feature type="transmembrane region" description="Helical" evidence="14">
    <location>
        <begin position="271"/>
        <end position="290"/>
    </location>
</feature>
<organism evidence="16 17">
    <name type="scientific">Brachybacterium muris UCD-AY4</name>
    <dbReference type="NCBI Taxonomy" id="1249481"/>
    <lineage>
        <taxon>Bacteria</taxon>
        <taxon>Bacillati</taxon>
        <taxon>Actinomycetota</taxon>
        <taxon>Actinomycetes</taxon>
        <taxon>Micrococcales</taxon>
        <taxon>Dermabacteraceae</taxon>
        <taxon>Brachybacterium</taxon>
    </lineage>
</organism>
<comment type="function">
    <text evidence="14">Converts heme B (protoheme IX) to heme O by substitution of the vinyl group on carbon 2 of heme B porphyrin ring with a hydroxyethyl farnesyl side group.</text>
</comment>
<sequence length="333" mass="35942">MTATQGTSSIPSRDQRAGDGNRSSGRKGRTDGPGRRERSVGSVIKAYVALTKPRIIELLLITTIPTMFLAAGGFPSPWLILATVVGGYLAAGGANALNMYLDRDIDAQMKRTRNRPLVTGQISPRDGLIFGIVLSIVSTVWLGVLVNWVSAALALAAILLYVVFYTMILKRRTSQNIVWGGVAGCMPVLIGWSAVTGTVSWTAVLLFAVIFFWTPPHYWPLAEKFSKDYADAGVPMLPVVASRSKVSAQMVMHTVLMIVASLAIIPLGDTGWVYGVSAVLLGGWFGYLVVRYAHRVRKGASGKKLAPMKVFHASITYLSLLFIALAIDPFVTL</sequence>
<keyword evidence="5 14" id="KW-0808">Transferase</keyword>
<dbReference type="GO" id="GO:0008495">
    <property type="term" value="F:protoheme IX farnesyltransferase activity"/>
    <property type="evidence" value="ECO:0007669"/>
    <property type="project" value="UniProtKB-UniRule"/>
</dbReference>
<dbReference type="InterPro" id="IPR006369">
    <property type="entry name" value="Protohaem_IX_farnesylTrfase"/>
</dbReference>
<dbReference type="EMBL" id="AORC01000004">
    <property type="protein sequence ID" value="EYT50533.1"/>
    <property type="molecule type" value="Genomic_DNA"/>
</dbReference>
<reference evidence="16 17" key="1">
    <citation type="journal article" date="2013" name="Genome Announc.">
        <title>Draft genome sequence of an Actinobacterium, Brachybacterium muris strain UCD-AY4.</title>
        <authorList>
            <person name="Lo J.R."/>
            <person name="Lang J.M."/>
            <person name="Darling A.E."/>
            <person name="Eisen J.A."/>
            <person name="Coil D.A."/>
        </authorList>
    </citation>
    <scope>NUCLEOTIDE SEQUENCE [LARGE SCALE GENOMIC DNA]</scope>
    <source>
        <strain evidence="16 17">UCD-AY4</strain>
    </source>
</reference>
<dbReference type="HAMAP" id="MF_00154">
    <property type="entry name" value="CyoE_CtaB"/>
    <property type="match status" value="1"/>
</dbReference>
<dbReference type="HOGENOM" id="CLU_029631_0_1_11"/>
<dbReference type="PANTHER" id="PTHR43448:SF7">
    <property type="entry name" value="4-HYDROXYBENZOATE SOLANESYLTRANSFERASE"/>
    <property type="match status" value="1"/>
</dbReference>
<feature type="compositionally biased region" description="Basic and acidic residues" evidence="15">
    <location>
        <begin position="28"/>
        <end position="37"/>
    </location>
</feature>
<keyword evidence="4 14" id="KW-1003">Cell membrane</keyword>
<dbReference type="UniPathway" id="UPA00834">
    <property type="reaction ID" value="UER00712"/>
</dbReference>
<evidence type="ECO:0000256" key="9">
    <source>
        <dbReference type="ARBA" id="ARBA00023136"/>
    </source>
</evidence>
<dbReference type="PROSITE" id="PS00943">
    <property type="entry name" value="UBIA"/>
    <property type="match status" value="1"/>
</dbReference>
<feature type="transmembrane region" description="Helical" evidence="14">
    <location>
        <begin position="176"/>
        <end position="195"/>
    </location>
</feature>
<gene>
    <name evidence="14" type="primary">ctaB</name>
    <name evidence="16" type="ORF">D641_0104575</name>
</gene>
<accession>A0A022L0C9</accession>
<feature type="transmembrane region" description="Helical" evidence="14">
    <location>
        <begin position="246"/>
        <end position="265"/>
    </location>
</feature>
<evidence type="ECO:0000256" key="2">
    <source>
        <dbReference type="ARBA" id="ARBA00004919"/>
    </source>
</evidence>
<name>A0A022L0C9_9MICO</name>
<evidence type="ECO:0000256" key="8">
    <source>
        <dbReference type="ARBA" id="ARBA00023133"/>
    </source>
</evidence>
<evidence type="ECO:0000256" key="5">
    <source>
        <dbReference type="ARBA" id="ARBA00022679"/>
    </source>
</evidence>
<dbReference type="EC" id="2.5.1.141" evidence="3 14"/>
<feature type="transmembrane region" description="Helical" evidence="14">
    <location>
        <begin position="122"/>
        <end position="142"/>
    </location>
</feature>
<evidence type="ECO:0000256" key="14">
    <source>
        <dbReference type="HAMAP-Rule" id="MF_00154"/>
    </source>
</evidence>
<evidence type="ECO:0000256" key="13">
    <source>
        <dbReference type="ARBA" id="ARBA00047690"/>
    </source>
</evidence>